<dbReference type="Pfam" id="PF12741">
    <property type="entry name" value="SusD-like"/>
    <property type="match status" value="1"/>
</dbReference>
<feature type="chain" id="PRO_5041738931" evidence="1">
    <location>
        <begin position="22"/>
        <end position="649"/>
    </location>
</feature>
<dbReference type="EMBL" id="NMPZ01000038">
    <property type="protein sequence ID" value="OXL42637.1"/>
    <property type="molecule type" value="Genomic_DNA"/>
</dbReference>
<dbReference type="Proteomes" id="UP000215155">
    <property type="component" value="Unassembled WGS sequence"/>
</dbReference>
<dbReference type="InterPro" id="IPR024302">
    <property type="entry name" value="SusD-like"/>
</dbReference>
<evidence type="ECO:0000313" key="3">
    <source>
        <dbReference type="Proteomes" id="UP000215155"/>
    </source>
</evidence>
<proteinExistence type="predicted"/>
<dbReference type="RefSeq" id="WP_089545294.1">
    <property type="nucleotide sequence ID" value="NZ_DAWCZU010000070.1"/>
</dbReference>
<evidence type="ECO:0000256" key="1">
    <source>
        <dbReference type="SAM" id="SignalP"/>
    </source>
</evidence>
<dbReference type="Pfam" id="PF12771">
    <property type="entry name" value="SusD-like_2"/>
    <property type="match status" value="1"/>
</dbReference>
<sequence>MKSNKLIMAALAVGLTFTATSCRDDFAETNTNPSAVTKGEISYLFAEAVNKFDPQPYLEYFYNAPMKYQWAGMGMSASGAGEGILTLTLDGDQSWQYQNVLRVLRAMENLYDSFDESQKKKQLGYVKGAQVMSIYLGLFGTDLYGAIPYKEACKAAYGGTLTPEYDSVESLYDLWLTQLDECIAAFTSDDVSIKSEQDVVCGGDKAKWAKFANSLKLKIAVRLLAQNPTKAKQIAAAVESASCGYMNTNSDDILFKKGVNKLTGDDGYINDRIYHWNEGFTGCVGSQSVINFMVDNKDPRVRFFYTKNQWNSKIIQGYYDAGLEIPDFIEKNVEFTTGADGKKKFVKWKGMGEPWVRYYGLTEDWNAQLDATGKYKWYFPSQYANADKELYLHNKEGKNPQGYTVYSTLNNMMIIGRRYSSASQVEAATLPDDTYTFTTKDRPWYGLYMSAAETNLYLAEFAMLNNDEAKAKKYYDNALALSCNTYNTLAKDNQVAYYSTVTGCFGYDRENEKPIDLQDGEINNMMQSDKYAFTGTAAEKLEKIYIQEMLNFTLYPNEVFVTARRSGYPSYNSTILPRKSYSEVPANKIPRRFPTGNISQTDIMKGIKTEAYKAQGLTITTSGLYNEVLATERLWQDQGAPAWGAGSAK</sequence>
<name>A0AA91TH06_9BACT</name>
<evidence type="ECO:0000313" key="2">
    <source>
        <dbReference type="EMBL" id="OXL42637.1"/>
    </source>
</evidence>
<dbReference type="Gene3D" id="1.25.40.390">
    <property type="match status" value="1"/>
</dbReference>
<dbReference type="InterPro" id="IPR041662">
    <property type="entry name" value="SusD-like_2"/>
</dbReference>
<dbReference type="Gene3D" id="1.20.120.840">
    <property type="entry name" value="SusD-like, tetratrico peptide repeats domain"/>
    <property type="match status" value="1"/>
</dbReference>
<accession>A0AA91TH06</accession>
<keyword evidence="1" id="KW-0732">Signal</keyword>
<reference evidence="2 3" key="1">
    <citation type="submission" date="2017-07" db="EMBL/GenBank/DDBJ databases">
        <title>Draft genome sequence of Prevotella copri isolated from the gut of healthy adult Indian.</title>
        <authorList>
            <person name="Das B."/>
            <person name="Bag S."/>
            <person name="Ghosh T.S."/>
        </authorList>
    </citation>
    <scope>NUCLEOTIDE SEQUENCE [LARGE SCALE GENOMIC DNA]</scope>
    <source>
        <strain evidence="2 3">Indica</strain>
    </source>
</reference>
<feature type="signal peptide" evidence="1">
    <location>
        <begin position="1"/>
        <end position="21"/>
    </location>
</feature>
<dbReference type="AlphaFoldDB" id="A0AA91TH06"/>
<comment type="caution">
    <text evidence="2">The sequence shown here is derived from an EMBL/GenBank/DDBJ whole genome shotgun (WGS) entry which is preliminary data.</text>
</comment>
<dbReference type="SUPFAM" id="SSF48452">
    <property type="entry name" value="TPR-like"/>
    <property type="match status" value="1"/>
</dbReference>
<keyword evidence="2" id="KW-0449">Lipoprotein</keyword>
<dbReference type="InterPro" id="IPR011990">
    <property type="entry name" value="TPR-like_helical_dom_sf"/>
</dbReference>
<gene>
    <name evidence="2" type="ORF">CFT61_15490</name>
</gene>
<organism evidence="2 3">
    <name type="scientific">Segatella copri</name>
    <dbReference type="NCBI Taxonomy" id="165179"/>
    <lineage>
        <taxon>Bacteria</taxon>
        <taxon>Pseudomonadati</taxon>
        <taxon>Bacteroidota</taxon>
        <taxon>Bacteroidia</taxon>
        <taxon>Bacteroidales</taxon>
        <taxon>Prevotellaceae</taxon>
        <taxon>Segatella</taxon>
    </lineage>
</organism>
<protein>
    <submittedName>
        <fullName evidence="2">SusD/RagB family nutrient-binding outer membrane lipoprotein</fullName>
    </submittedName>
</protein>
<dbReference type="PROSITE" id="PS51257">
    <property type="entry name" value="PROKAR_LIPOPROTEIN"/>
    <property type="match status" value="1"/>
</dbReference>